<evidence type="ECO:0000256" key="2">
    <source>
        <dbReference type="ARBA" id="ARBA00022857"/>
    </source>
</evidence>
<dbReference type="InterPro" id="IPR051737">
    <property type="entry name" value="L-xylulose/Carbonyl_redctase"/>
</dbReference>
<dbReference type="PANTHER" id="PTHR44252">
    <property type="entry name" value="D-ERYTHRULOSE REDUCTASE"/>
    <property type="match status" value="1"/>
</dbReference>
<keyword evidence="2" id="KW-0521">NADP</keyword>
<evidence type="ECO:0000313" key="3">
    <source>
        <dbReference type="EMBL" id="CAI8054183.1"/>
    </source>
</evidence>
<comment type="similarity">
    <text evidence="1">Belongs to the short-chain dehydrogenases/reductases (SDR) family.</text>
</comment>
<dbReference type="SUPFAM" id="SSF51735">
    <property type="entry name" value="NAD(P)-binding Rossmann-fold domains"/>
    <property type="match status" value="1"/>
</dbReference>
<sequence>MDMATKVMALELGPHKIRVNAVNPTVVMTDMGKMAWSDPVKSSNAMTQIPLGRFAEEADVVNAIVFLLSDQSSMLSGVTLPVDGGRLVH</sequence>
<dbReference type="EMBL" id="CASHTH010004156">
    <property type="protein sequence ID" value="CAI8054183.1"/>
    <property type="molecule type" value="Genomic_DNA"/>
</dbReference>
<dbReference type="InterPro" id="IPR002347">
    <property type="entry name" value="SDR_fam"/>
</dbReference>
<dbReference type="GO" id="GO:0004090">
    <property type="term" value="F:carbonyl reductase (NADPH) activity"/>
    <property type="evidence" value="ECO:0007669"/>
    <property type="project" value="TreeGrafter"/>
</dbReference>
<dbReference type="GO" id="GO:0005997">
    <property type="term" value="P:xylulose metabolic process"/>
    <property type="evidence" value="ECO:0007669"/>
    <property type="project" value="TreeGrafter"/>
</dbReference>
<dbReference type="PRINTS" id="PR00081">
    <property type="entry name" value="GDHRDH"/>
</dbReference>
<dbReference type="GO" id="GO:0006006">
    <property type="term" value="P:glucose metabolic process"/>
    <property type="evidence" value="ECO:0007669"/>
    <property type="project" value="TreeGrafter"/>
</dbReference>
<keyword evidence="4" id="KW-1185">Reference proteome</keyword>
<accession>A0AA35TUL5</accession>
<comment type="caution">
    <text evidence="3">The sequence shown here is derived from an EMBL/GenBank/DDBJ whole genome shotgun (WGS) entry which is preliminary data.</text>
</comment>
<dbReference type="PANTHER" id="PTHR44252:SF3">
    <property type="entry name" value="D-ERYTHRULOSE REDUCTASE-RELATED"/>
    <property type="match status" value="1"/>
</dbReference>
<dbReference type="Gene3D" id="3.40.50.720">
    <property type="entry name" value="NAD(P)-binding Rossmann-like Domain"/>
    <property type="match status" value="1"/>
</dbReference>
<name>A0AA35TUL5_GEOBA</name>
<reference evidence="3" key="1">
    <citation type="submission" date="2023-03" db="EMBL/GenBank/DDBJ databases">
        <authorList>
            <person name="Steffen K."/>
            <person name="Cardenas P."/>
        </authorList>
    </citation>
    <scope>NUCLEOTIDE SEQUENCE</scope>
</reference>
<dbReference type="Pfam" id="PF13561">
    <property type="entry name" value="adh_short_C2"/>
    <property type="match status" value="1"/>
</dbReference>
<dbReference type="GO" id="GO:0050038">
    <property type="term" value="F:L-xylulose reductase (NADPH) activity"/>
    <property type="evidence" value="ECO:0007669"/>
    <property type="project" value="TreeGrafter"/>
</dbReference>
<proteinExistence type="inferred from homology"/>
<organism evidence="3 4">
    <name type="scientific">Geodia barretti</name>
    <name type="common">Barrett's horny sponge</name>
    <dbReference type="NCBI Taxonomy" id="519541"/>
    <lineage>
        <taxon>Eukaryota</taxon>
        <taxon>Metazoa</taxon>
        <taxon>Porifera</taxon>
        <taxon>Demospongiae</taxon>
        <taxon>Heteroscleromorpha</taxon>
        <taxon>Tetractinellida</taxon>
        <taxon>Astrophorina</taxon>
        <taxon>Geodiidae</taxon>
        <taxon>Geodia</taxon>
    </lineage>
</organism>
<dbReference type="Proteomes" id="UP001174909">
    <property type="component" value="Unassembled WGS sequence"/>
</dbReference>
<protein>
    <submittedName>
        <fullName evidence="3">L-xylulose reductase</fullName>
    </submittedName>
</protein>
<evidence type="ECO:0000256" key="1">
    <source>
        <dbReference type="ARBA" id="ARBA00006484"/>
    </source>
</evidence>
<dbReference type="AlphaFoldDB" id="A0AA35TUL5"/>
<evidence type="ECO:0000313" key="4">
    <source>
        <dbReference type="Proteomes" id="UP001174909"/>
    </source>
</evidence>
<dbReference type="InterPro" id="IPR036291">
    <property type="entry name" value="NAD(P)-bd_dom_sf"/>
</dbReference>
<gene>
    <name evidence="3" type="ORF">GBAR_LOCUS29601</name>
</gene>